<dbReference type="OrthoDB" id="9810761at2"/>
<dbReference type="Proteomes" id="UP000316714">
    <property type="component" value="Unassembled WGS sequence"/>
</dbReference>
<gene>
    <name evidence="3" type="ORF">KOR34_24130</name>
</gene>
<dbReference type="InterPro" id="IPR050921">
    <property type="entry name" value="T4SS_GSP_E_ATPase"/>
</dbReference>
<dbReference type="PANTHER" id="PTHR30486:SF15">
    <property type="entry name" value="TYPE II_IV SECRETION SYSTEM ATPASE"/>
    <property type="match status" value="1"/>
</dbReference>
<comment type="caution">
    <text evidence="3">The sequence shown here is derived from an EMBL/GenBank/DDBJ whole genome shotgun (WGS) entry which is preliminary data.</text>
</comment>
<accession>A0A5C5VIF7</accession>
<dbReference type="FunFam" id="3.40.50.300:FF:000521">
    <property type="entry name" value="Type II secretion system protein E"/>
    <property type="match status" value="1"/>
</dbReference>
<dbReference type="PANTHER" id="PTHR30486">
    <property type="entry name" value="TWITCHING MOTILITY PROTEIN PILT"/>
    <property type="match status" value="1"/>
</dbReference>
<dbReference type="SUPFAM" id="SSF52540">
    <property type="entry name" value="P-loop containing nucleoside triphosphate hydrolases"/>
    <property type="match status" value="1"/>
</dbReference>
<dbReference type="AlphaFoldDB" id="A0A5C5VIF7"/>
<feature type="domain" description="Bacterial type II secretion system protein E" evidence="2">
    <location>
        <begin position="85"/>
        <end position="360"/>
    </location>
</feature>
<reference evidence="3 4" key="1">
    <citation type="submission" date="2019-02" db="EMBL/GenBank/DDBJ databases">
        <title>Deep-cultivation of Planctomycetes and their phenomic and genomic characterization uncovers novel biology.</title>
        <authorList>
            <person name="Wiegand S."/>
            <person name="Jogler M."/>
            <person name="Boedeker C."/>
            <person name="Pinto D."/>
            <person name="Vollmers J."/>
            <person name="Rivas-Marin E."/>
            <person name="Kohn T."/>
            <person name="Peeters S.H."/>
            <person name="Heuer A."/>
            <person name="Rast P."/>
            <person name="Oberbeckmann S."/>
            <person name="Bunk B."/>
            <person name="Jeske O."/>
            <person name="Meyerdierks A."/>
            <person name="Storesund J.E."/>
            <person name="Kallscheuer N."/>
            <person name="Luecker S."/>
            <person name="Lage O.M."/>
            <person name="Pohl T."/>
            <person name="Merkel B.J."/>
            <person name="Hornburger P."/>
            <person name="Mueller R.-W."/>
            <person name="Bruemmer F."/>
            <person name="Labrenz M."/>
            <person name="Spormann A.M."/>
            <person name="Op Den Camp H."/>
            <person name="Overmann J."/>
            <person name="Amann R."/>
            <person name="Jetten M.S.M."/>
            <person name="Mascher T."/>
            <person name="Medema M.H."/>
            <person name="Devos D.P."/>
            <person name="Kaster A.-K."/>
            <person name="Ovreas L."/>
            <person name="Rohde M."/>
            <person name="Galperin M.Y."/>
            <person name="Jogler C."/>
        </authorList>
    </citation>
    <scope>NUCLEOTIDE SEQUENCE [LARGE SCALE GENOMIC DNA]</scope>
    <source>
        <strain evidence="3 4">KOR34</strain>
    </source>
</reference>
<dbReference type="RefSeq" id="WP_146564797.1">
    <property type="nucleotide sequence ID" value="NZ_SIHJ01000001.1"/>
</dbReference>
<evidence type="ECO:0000313" key="4">
    <source>
        <dbReference type="Proteomes" id="UP000316714"/>
    </source>
</evidence>
<proteinExistence type="inferred from homology"/>
<dbReference type="Pfam" id="PF00437">
    <property type="entry name" value="T2SSE"/>
    <property type="match status" value="1"/>
</dbReference>
<dbReference type="InterPro" id="IPR001482">
    <property type="entry name" value="T2SS/T4SS_dom"/>
</dbReference>
<protein>
    <submittedName>
        <fullName evidence="3">Putative conjugal transfer protein/MT3759</fullName>
    </submittedName>
</protein>
<name>A0A5C5VIF7_9BACT</name>
<dbReference type="GO" id="GO:0016887">
    <property type="term" value="F:ATP hydrolysis activity"/>
    <property type="evidence" value="ECO:0007669"/>
    <property type="project" value="InterPro"/>
</dbReference>
<comment type="similarity">
    <text evidence="1">Belongs to the GSP E family.</text>
</comment>
<evidence type="ECO:0000313" key="3">
    <source>
        <dbReference type="EMBL" id="TWT37462.1"/>
    </source>
</evidence>
<dbReference type="InterPro" id="IPR027417">
    <property type="entry name" value="P-loop_NTPase"/>
</dbReference>
<evidence type="ECO:0000256" key="1">
    <source>
        <dbReference type="ARBA" id="ARBA00006611"/>
    </source>
</evidence>
<dbReference type="CDD" id="cd01130">
    <property type="entry name" value="VirB11-like_ATPase"/>
    <property type="match status" value="1"/>
</dbReference>
<evidence type="ECO:0000259" key="2">
    <source>
        <dbReference type="Pfam" id="PF00437"/>
    </source>
</evidence>
<keyword evidence="4" id="KW-1185">Reference proteome</keyword>
<organism evidence="3 4">
    <name type="scientific">Posidoniimonas corsicana</name>
    <dbReference type="NCBI Taxonomy" id="1938618"/>
    <lineage>
        <taxon>Bacteria</taxon>
        <taxon>Pseudomonadati</taxon>
        <taxon>Planctomycetota</taxon>
        <taxon>Planctomycetia</taxon>
        <taxon>Pirellulales</taxon>
        <taxon>Lacipirellulaceae</taxon>
        <taxon>Posidoniimonas</taxon>
    </lineage>
</organism>
<dbReference type="EMBL" id="SIHJ01000001">
    <property type="protein sequence ID" value="TWT37462.1"/>
    <property type="molecule type" value="Genomic_DNA"/>
</dbReference>
<sequence length="441" mass="49248">MTKIATGPASLSAKEKEAEFENIKRRIHTKLVDKLDLSRVGELEGDVLRREIRMVVEHLCDTEDTFLNRNERDRLIDEVLDETFGLGPLELLLKDPSISEIMINGPKTVFVEKSGKLVKTPVVFRDDKHLMQVIDRIVSRIGRRVDEVCPMVDARLQDGSRVNAIIPPLALDGPSMTIRRFGSNPLKLEDLLNYKSMTPEMVMLLEGAMKAKLNIIISGGTGSGKTTLLNTLSSFISNEDRIVTIEDAAELQLQQDHVVRLETRPPNIEGKGRISATDLVKNCLRMRPDRIIIGECRGGETLDMLQAMNTGHEGSLTTCHANTPRDAIARLETMIMMAGFEMPVKAMRTQISSAVDLIVQANRLQGGPRKVTHITEILGMEQDTIVMQDIFKWVQDGVDANGRAIGHFISTGIRPSFMDRLEQAGVKLPASTFRERVMMRD</sequence>
<dbReference type="Gene3D" id="3.40.50.300">
    <property type="entry name" value="P-loop containing nucleotide triphosphate hydrolases"/>
    <property type="match status" value="1"/>
</dbReference>
<dbReference type="Gene3D" id="3.30.450.380">
    <property type="match status" value="1"/>
</dbReference>